<dbReference type="InterPro" id="IPR016185">
    <property type="entry name" value="PreATP-grasp_dom_sf"/>
</dbReference>
<dbReference type="NCBIfam" id="TIGR00877">
    <property type="entry name" value="purD"/>
    <property type="match status" value="1"/>
</dbReference>
<dbReference type="InterPro" id="IPR020562">
    <property type="entry name" value="PRibGlycinamide_synth_N"/>
</dbReference>
<accession>A0ABS1EWH1</accession>
<dbReference type="InterPro" id="IPR020561">
    <property type="entry name" value="PRibGlycinamid_synth_ATP-grasp"/>
</dbReference>
<dbReference type="GO" id="GO:0004637">
    <property type="term" value="F:phosphoribosylamine-glycine ligase activity"/>
    <property type="evidence" value="ECO:0007669"/>
    <property type="project" value="UniProtKB-EC"/>
</dbReference>
<sequence length="417" mass="45783">MKLLLIGGGGREHAIAWKLAKSPKVEKIYVAPGNGGTALEDKCENIGLETYEQMVKFVKENNIDLTVVGPEEPLTKGIVDLFKKEDLKIFGPEQKAAMLEGSKSFSKDFMRKYNIKTAAYEVFYDSEKAIEYLKNAQYPIVIKADGLAAGKGVSICEDFKQAEDTIKDFMVQDKFKGAGKKIVIEEFLQGVEASILSITDGKTIIPFISAKDHKQIFDGGVGPNTGGMGVIAPNPYVTDAIFQDFEKNIMEPTLVGIREEGFDYKGIIFFGVMITEKGCYLLEYNVRMGDPETQSVLSLMDSDLLELIEASLEERLSAAEVKWKKGACCNVVLASKGYPEAFEKGFKIDINPAVKENVFIAGGIIKDDVLVTSGGRVLSVVGVGDTIEAAREKAYSNIDSVTFEGRYFRKDIGLISE</sequence>
<comment type="catalytic activity">
    <reaction evidence="11">
        <text>5-phospho-beta-D-ribosylamine + glycine + ATP = N(1)-(5-phospho-beta-D-ribosyl)glycinamide + ADP + phosphate + H(+)</text>
        <dbReference type="Rhea" id="RHEA:17453"/>
        <dbReference type="ChEBI" id="CHEBI:15378"/>
        <dbReference type="ChEBI" id="CHEBI:30616"/>
        <dbReference type="ChEBI" id="CHEBI:43474"/>
        <dbReference type="ChEBI" id="CHEBI:57305"/>
        <dbReference type="ChEBI" id="CHEBI:58681"/>
        <dbReference type="ChEBI" id="CHEBI:143788"/>
        <dbReference type="ChEBI" id="CHEBI:456216"/>
        <dbReference type="EC" id="6.3.4.13"/>
    </reaction>
</comment>
<dbReference type="Gene3D" id="3.40.50.20">
    <property type="match status" value="1"/>
</dbReference>
<dbReference type="SMART" id="SM01209">
    <property type="entry name" value="GARS_A"/>
    <property type="match status" value="1"/>
</dbReference>
<comment type="similarity">
    <text evidence="8 11">Belongs to the GARS family.</text>
</comment>
<dbReference type="PROSITE" id="PS50975">
    <property type="entry name" value="ATP_GRASP"/>
    <property type="match status" value="1"/>
</dbReference>
<dbReference type="PANTHER" id="PTHR43472">
    <property type="entry name" value="PHOSPHORIBOSYLAMINE--GLYCINE LIGASE"/>
    <property type="match status" value="1"/>
</dbReference>
<evidence type="ECO:0000256" key="11">
    <source>
        <dbReference type="HAMAP-Rule" id="MF_00138"/>
    </source>
</evidence>
<dbReference type="InterPro" id="IPR011761">
    <property type="entry name" value="ATP-grasp"/>
</dbReference>
<keyword evidence="7 12" id="KW-0067">ATP-binding</keyword>
<dbReference type="RefSeq" id="WP_200274126.1">
    <property type="nucleotide sequence ID" value="NZ_JAENHN010000066.1"/>
</dbReference>
<dbReference type="SUPFAM" id="SSF52440">
    <property type="entry name" value="PreATP-grasp domain"/>
    <property type="match status" value="1"/>
</dbReference>
<dbReference type="Gene3D" id="3.30.1490.20">
    <property type="entry name" value="ATP-grasp fold, A domain"/>
    <property type="match status" value="1"/>
</dbReference>
<dbReference type="EMBL" id="JAENHN010000066">
    <property type="protein sequence ID" value="MBK1813722.1"/>
    <property type="molecule type" value="Genomic_DNA"/>
</dbReference>
<dbReference type="SUPFAM" id="SSF56059">
    <property type="entry name" value="Glutathione synthetase ATP-binding domain-like"/>
    <property type="match status" value="1"/>
</dbReference>
<dbReference type="InterPro" id="IPR011054">
    <property type="entry name" value="Rudment_hybrid_motif"/>
</dbReference>
<dbReference type="PANTHER" id="PTHR43472:SF1">
    <property type="entry name" value="PHOSPHORIBOSYLAMINE--GLYCINE LIGASE, CHLOROPLASTIC"/>
    <property type="match status" value="1"/>
</dbReference>
<evidence type="ECO:0000313" key="14">
    <source>
        <dbReference type="EMBL" id="MBK1813722.1"/>
    </source>
</evidence>
<keyword evidence="15" id="KW-1185">Reference proteome</keyword>
<keyword evidence="6 11" id="KW-0658">Purine biosynthesis</keyword>
<keyword evidence="5 12" id="KW-0547">Nucleotide-binding</keyword>
<dbReference type="Gene3D" id="3.30.470.20">
    <property type="entry name" value="ATP-grasp fold, B domain"/>
    <property type="match status" value="1"/>
</dbReference>
<evidence type="ECO:0000256" key="10">
    <source>
        <dbReference type="ARBA" id="ARBA00042864"/>
    </source>
</evidence>
<dbReference type="InterPro" id="IPR013815">
    <property type="entry name" value="ATP_grasp_subdomain_1"/>
</dbReference>
<evidence type="ECO:0000256" key="9">
    <source>
        <dbReference type="ARBA" id="ARBA00042242"/>
    </source>
</evidence>
<evidence type="ECO:0000256" key="6">
    <source>
        <dbReference type="ARBA" id="ARBA00022755"/>
    </source>
</evidence>
<dbReference type="Pfam" id="PF02844">
    <property type="entry name" value="GARS_N"/>
    <property type="match status" value="1"/>
</dbReference>
<gene>
    <name evidence="11 14" type="primary">purD</name>
    <name evidence="14" type="ORF">JHL18_24190</name>
</gene>
<name>A0ABS1EWH1_9CLOT</name>
<evidence type="ECO:0000256" key="4">
    <source>
        <dbReference type="ARBA" id="ARBA00022598"/>
    </source>
</evidence>
<dbReference type="Gene3D" id="3.90.600.10">
    <property type="entry name" value="Phosphoribosylglycinamide synthetase, C-terminal domain"/>
    <property type="match status" value="1"/>
</dbReference>
<evidence type="ECO:0000256" key="3">
    <source>
        <dbReference type="ARBA" id="ARBA00013255"/>
    </source>
</evidence>
<dbReference type="EC" id="6.3.4.13" evidence="3 11"/>
<evidence type="ECO:0000256" key="2">
    <source>
        <dbReference type="ARBA" id="ARBA00005174"/>
    </source>
</evidence>
<feature type="domain" description="ATP-grasp" evidence="13">
    <location>
        <begin position="107"/>
        <end position="313"/>
    </location>
</feature>
<protein>
    <recommendedName>
        <fullName evidence="3 11">Phosphoribosylamine--glycine ligase</fullName>
        <ecNumber evidence="3 11">6.3.4.13</ecNumber>
    </recommendedName>
    <alternativeName>
        <fullName evidence="11">GARS</fullName>
    </alternativeName>
    <alternativeName>
        <fullName evidence="9 11">Glycinamide ribonucleotide synthetase</fullName>
    </alternativeName>
    <alternativeName>
        <fullName evidence="10 11">Phosphoribosylglycinamide synthetase</fullName>
    </alternativeName>
</protein>
<comment type="caution">
    <text evidence="14">The sequence shown here is derived from an EMBL/GenBank/DDBJ whole genome shotgun (WGS) entry which is preliminary data.</text>
</comment>
<organism evidence="14 15">
    <name type="scientific">Clostridium yunnanense</name>
    <dbReference type="NCBI Taxonomy" id="2800325"/>
    <lineage>
        <taxon>Bacteria</taxon>
        <taxon>Bacillati</taxon>
        <taxon>Bacillota</taxon>
        <taxon>Clostridia</taxon>
        <taxon>Eubacteriales</taxon>
        <taxon>Clostridiaceae</taxon>
        <taxon>Clostridium</taxon>
    </lineage>
</organism>
<dbReference type="InterPro" id="IPR020560">
    <property type="entry name" value="PRibGlycinamide_synth_C-dom"/>
</dbReference>
<dbReference type="Pfam" id="PF02843">
    <property type="entry name" value="GARS_C"/>
    <property type="match status" value="1"/>
</dbReference>
<dbReference type="InterPro" id="IPR000115">
    <property type="entry name" value="PRibGlycinamide_synth"/>
</dbReference>
<proteinExistence type="inferred from homology"/>
<dbReference type="SMART" id="SM01210">
    <property type="entry name" value="GARS_C"/>
    <property type="match status" value="1"/>
</dbReference>
<reference evidence="15" key="1">
    <citation type="submission" date="2021-01" db="EMBL/GenBank/DDBJ databases">
        <title>Genome public.</title>
        <authorList>
            <person name="Liu C."/>
            <person name="Sun Q."/>
        </authorList>
    </citation>
    <scope>NUCLEOTIDE SEQUENCE [LARGE SCALE GENOMIC DNA]</scope>
    <source>
        <strain evidence="15">YIM B02505</strain>
    </source>
</reference>
<evidence type="ECO:0000256" key="7">
    <source>
        <dbReference type="ARBA" id="ARBA00022840"/>
    </source>
</evidence>
<keyword evidence="4 11" id="KW-0436">Ligase</keyword>
<comment type="pathway">
    <text evidence="2 11">Purine metabolism; IMP biosynthesis via de novo pathway; N(1)-(5-phospho-D-ribosyl)glycinamide from 5-phospho-alpha-D-ribose 1-diphosphate: step 2/2.</text>
</comment>
<comment type="cofactor">
    <cofactor evidence="1">
        <name>Mn(2+)</name>
        <dbReference type="ChEBI" id="CHEBI:29035"/>
    </cofactor>
</comment>
<dbReference type="SUPFAM" id="SSF51246">
    <property type="entry name" value="Rudiment single hybrid motif"/>
    <property type="match status" value="1"/>
</dbReference>
<evidence type="ECO:0000256" key="12">
    <source>
        <dbReference type="PROSITE-ProRule" id="PRU00409"/>
    </source>
</evidence>
<evidence type="ECO:0000256" key="5">
    <source>
        <dbReference type="ARBA" id="ARBA00022741"/>
    </source>
</evidence>
<evidence type="ECO:0000256" key="1">
    <source>
        <dbReference type="ARBA" id="ARBA00001936"/>
    </source>
</evidence>
<dbReference type="Pfam" id="PF01071">
    <property type="entry name" value="GARS_A"/>
    <property type="match status" value="1"/>
</dbReference>
<evidence type="ECO:0000256" key="8">
    <source>
        <dbReference type="ARBA" id="ARBA00038345"/>
    </source>
</evidence>
<dbReference type="InterPro" id="IPR037123">
    <property type="entry name" value="PRibGlycinamide_synth_C_sf"/>
</dbReference>
<evidence type="ECO:0000313" key="15">
    <source>
        <dbReference type="Proteomes" id="UP000596739"/>
    </source>
</evidence>
<dbReference type="Proteomes" id="UP000596739">
    <property type="component" value="Unassembled WGS sequence"/>
</dbReference>
<evidence type="ECO:0000259" key="13">
    <source>
        <dbReference type="PROSITE" id="PS50975"/>
    </source>
</evidence>
<dbReference type="HAMAP" id="MF_00138">
    <property type="entry name" value="GARS"/>
    <property type="match status" value="1"/>
</dbReference>